<reference evidence="11" key="1">
    <citation type="submission" date="2023-10" db="EMBL/GenBank/DDBJ databases">
        <title>Genome assembly of Pristionchus species.</title>
        <authorList>
            <person name="Yoshida K."/>
            <person name="Sommer R.J."/>
        </authorList>
    </citation>
    <scope>NUCLEOTIDE SEQUENCE</scope>
    <source>
        <strain evidence="11">RS0144</strain>
    </source>
</reference>
<dbReference type="Proteomes" id="UP001432027">
    <property type="component" value="Unassembled WGS sequence"/>
</dbReference>
<evidence type="ECO:0000256" key="8">
    <source>
        <dbReference type="ARBA" id="ARBA00022989"/>
    </source>
</evidence>
<evidence type="ECO:0000256" key="7">
    <source>
        <dbReference type="ARBA" id="ARBA00022729"/>
    </source>
</evidence>
<accession>A0AAV5T192</accession>
<comment type="caution">
    <text evidence="11">The sequence shown here is derived from an EMBL/GenBank/DDBJ whole genome shotgun (WGS) entry which is preliminary data.</text>
</comment>
<dbReference type="EMBL" id="BTSX01000002">
    <property type="protein sequence ID" value="GMS85506.1"/>
    <property type="molecule type" value="Genomic_DNA"/>
</dbReference>
<comment type="similarity">
    <text evidence="2">Belongs to the UDP-glycosyltransferase family.</text>
</comment>
<keyword evidence="4" id="KW-0328">Glycosyltransferase</keyword>
<evidence type="ECO:0000256" key="4">
    <source>
        <dbReference type="ARBA" id="ARBA00022676"/>
    </source>
</evidence>
<proteinExistence type="inferred from homology"/>
<evidence type="ECO:0000313" key="12">
    <source>
        <dbReference type="Proteomes" id="UP001432027"/>
    </source>
</evidence>
<dbReference type="InterPro" id="IPR002213">
    <property type="entry name" value="UDP_glucos_trans"/>
</dbReference>
<gene>
    <name evidence="11" type="ORF">PENTCL1PPCAC_7681</name>
</gene>
<evidence type="ECO:0000256" key="2">
    <source>
        <dbReference type="ARBA" id="ARBA00009995"/>
    </source>
</evidence>
<organism evidence="11 12">
    <name type="scientific">Pristionchus entomophagus</name>
    <dbReference type="NCBI Taxonomy" id="358040"/>
    <lineage>
        <taxon>Eukaryota</taxon>
        <taxon>Metazoa</taxon>
        <taxon>Ecdysozoa</taxon>
        <taxon>Nematoda</taxon>
        <taxon>Chromadorea</taxon>
        <taxon>Rhabditida</taxon>
        <taxon>Rhabditina</taxon>
        <taxon>Diplogasteromorpha</taxon>
        <taxon>Diplogasteroidea</taxon>
        <taxon>Neodiplogasteridae</taxon>
        <taxon>Pristionchus</taxon>
    </lineage>
</organism>
<evidence type="ECO:0000256" key="3">
    <source>
        <dbReference type="ARBA" id="ARBA00012544"/>
    </source>
</evidence>
<dbReference type="PANTHER" id="PTHR48043:SF23">
    <property type="entry name" value="UDP-GLUCURONOSYLTRANSFERASE"/>
    <property type="match status" value="1"/>
</dbReference>
<name>A0AAV5T192_9BILA</name>
<dbReference type="AlphaFoldDB" id="A0AAV5T192"/>
<keyword evidence="12" id="KW-1185">Reference proteome</keyword>
<dbReference type="SUPFAM" id="SSF53756">
    <property type="entry name" value="UDP-Glycosyltransferase/glycogen phosphorylase"/>
    <property type="match status" value="1"/>
</dbReference>
<dbReference type="PANTHER" id="PTHR48043">
    <property type="entry name" value="EG:EG0003.4 PROTEIN-RELATED"/>
    <property type="match status" value="1"/>
</dbReference>
<dbReference type="FunFam" id="3.40.50.2000:FF:000038">
    <property type="entry name" value="UDP-GlucuronosylTransferase"/>
    <property type="match status" value="1"/>
</dbReference>
<keyword evidence="5" id="KW-0808">Transferase</keyword>
<evidence type="ECO:0000256" key="5">
    <source>
        <dbReference type="ARBA" id="ARBA00022679"/>
    </source>
</evidence>
<dbReference type="CDD" id="cd03784">
    <property type="entry name" value="GT1_Gtf-like"/>
    <property type="match status" value="1"/>
</dbReference>
<dbReference type="Pfam" id="PF00201">
    <property type="entry name" value="UDPGT"/>
    <property type="match status" value="1"/>
</dbReference>
<dbReference type="InterPro" id="IPR050271">
    <property type="entry name" value="UDP-glycosyltransferase"/>
</dbReference>
<evidence type="ECO:0000256" key="9">
    <source>
        <dbReference type="ARBA" id="ARBA00023136"/>
    </source>
</evidence>
<comment type="catalytic activity">
    <reaction evidence="10">
        <text>glucuronate acceptor + UDP-alpha-D-glucuronate = acceptor beta-D-glucuronoside + UDP + H(+)</text>
        <dbReference type="Rhea" id="RHEA:21032"/>
        <dbReference type="ChEBI" id="CHEBI:15378"/>
        <dbReference type="ChEBI" id="CHEBI:58052"/>
        <dbReference type="ChEBI" id="CHEBI:58223"/>
        <dbReference type="ChEBI" id="CHEBI:132367"/>
        <dbReference type="ChEBI" id="CHEBI:132368"/>
        <dbReference type="EC" id="2.4.1.17"/>
    </reaction>
</comment>
<evidence type="ECO:0000256" key="1">
    <source>
        <dbReference type="ARBA" id="ARBA00004167"/>
    </source>
</evidence>
<sequence>MITENFDMCGIGIFPLIRPKTLINGAASAPLPFMNSEFGLPLSLSTNPSVTNSYLDVHSFLSRLKNIYAEALGYNFFVSSRALVQQLFRDKFGPDYPSLTEISSHATYTIINSEPLLEFAAPILNRIVYVGGLGARDPKPLDQNLYIFLSLRPRTVLISFGSIVKAHELDENIKLSIVETVSRFPDLTFIWKYERPDDDFSLVAKSLAPNLHLIRWIPQNDLLTDIRLTAFVTHAGMGSTQELAIKGKPGLFIPIFGDQMRNAGMMER</sequence>
<keyword evidence="6" id="KW-0812">Transmembrane</keyword>
<dbReference type="EC" id="2.4.1.17" evidence="3"/>
<keyword evidence="8" id="KW-1133">Transmembrane helix</keyword>
<dbReference type="GO" id="GO:0016020">
    <property type="term" value="C:membrane"/>
    <property type="evidence" value="ECO:0007669"/>
    <property type="project" value="UniProtKB-SubCell"/>
</dbReference>
<keyword evidence="9" id="KW-0472">Membrane</keyword>
<dbReference type="Gene3D" id="3.40.50.2000">
    <property type="entry name" value="Glycogen Phosphorylase B"/>
    <property type="match status" value="1"/>
</dbReference>
<dbReference type="GO" id="GO:0015020">
    <property type="term" value="F:glucuronosyltransferase activity"/>
    <property type="evidence" value="ECO:0007669"/>
    <property type="project" value="UniProtKB-EC"/>
</dbReference>
<protein>
    <recommendedName>
        <fullName evidence="3">glucuronosyltransferase</fullName>
        <ecNumber evidence="3">2.4.1.17</ecNumber>
    </recommendedName>
</protein>
<feature type="non-terminal residue" evidence="11">
    <location>
        <position position="268"/>
    </location>
</feature>
<comment type="subcellular location">
    <subcellularLocation>
        <location evidence="1">Membrane</location>
        <topology evidence="1">Single-pass membrane protein</topology>
    </subcellularLocation>
</comment>
<evidence type="ECO:0000256" key="10">
    <source>
        <dbReference type="ARBA" id="ARBA00047475"/>
    </source>
</evidence>
<evidence type="ECO:0000313" key="11">
    <source>
        <dbReference type="EMBL" id="GMS85506.1"/>
    </source>
</evidence>
<evidence type="ECO:0000256" key="6">
    <source>
        <dbReference type="ARBA" id="ARBA00022692"/>
    </source>
</evidence>
<keyword evidence="7" id="KW-0732">Signal</keyword>